<feature type="compositionally biased region" description="Basic and acidic residues" evidence="2">
    <location>
        <begin position="50"/>
        <end position="59"/>
    </location>
</feature>
<dbReference type="Gene3D" id="1.10.530.10">
    <property type="match status" value="1"/>
</dbReference>
<feature type="region of interest" description="Disordered" evidence="2">
    <location>
        <begin position="1"/>
        <end position="95"/>
    </location>
</feature>
<evidence type="ECO:0000313" key="5">
    <source>
        <dbReference type="Proteomes" id="UP000267342"/>
    </source>
</evidence>
<dbReference type="EMBL" id="AP018933">
    <property type="protein sequence ID" value="BBG30452.1"/>
    <property type="molecule type" value="Genomic_DNA"/>
</dbReference>
<feature type="compositionally biased region" description="Polar residues" evidence="2">
    <location>
        <begin position="1"/>
        <end position="10"/>
    </location>
</feature>
<evidence type="ECO:0000259" key="3">
    <source>
        <dbReference type="Pfam" id="PF01464"/>
    </source>
</evidence>
<feature type="coiled-coil region" evidence="1">
    <location>
        <begin position="117"/>
        <end position="165"/>
    </location>
</feature>
<gene>
    <name evidence="4" type="ORF">ZBT109_1697</name>
</gene>
<reference evidence="4 5" key="1">
    <citation type="submission" date="2018-09" db="EMBL/GenBank/DDBJ databases">
        <title>Zymobacter palmae IAM14233 (=T109) whole genome analysis.</title>
        <authorList>
            <person name="Yanase H."/>
        </authorList>
    </citation>
    <scope>NUCLEOTIDE SEQUENCE [LARGE SCALE GENOMIC DNA]</scope>
    <source>
        <strain evidence="4 5">IAM14233</strain>
    </source>
</reference>
<feature type="region of interest" description="Disordered" evidence="2">
    <location>
        <begin position="586"/>
        <end position="612"/>
    </location>
</feature>
<dbReference type="CDD" id="cd00254">
    <property type="entry name" value="LT-like"/>
    <property type="match status" value="1"/>
</dbReference>
<dbReference type="SUPFAM" id="SSF58104">
    <property type="entry name" value="Methyl-accepting chemotaxis protein (MCP) signaling domain"/>
    <property type="match status" value="1"/>
</dbReference>
<feature type="compositionally biased region" description="Basic and acidic residues" evidence="2">
    <location>
        <begin position="20"/>
        <end position="30"/>
    </location>
</feature>
<dbReference type="Pfam" id="PF01464">
    <property type="entry name" value="SLT"/>
    <property type="match status" value="1"/>
</dbReference>
<dbReference type="Proteomes" id="UP000267342">
    <property type="component" value="Chromosome"/>
</dbReference>
<dbReference type="AlphaFoldDB" id="A0A348HFQ0"/>
<dbReference type="RefSeq" id="WP_027705975.1">
    <property type="nucleotide sequence ID" value="NZ_AP018933.1"/>
</dbReference>
<evidence type="ECO:0000256" key="1">
    <source>
        <dbReference type="SAM" id="Coils"/>
    </source>
</evidence>
<sequence length="813" mass="86331">MSDNSNQIDSLTVGVGLDSSDFKRGQREIDAGLEQLENSADDAANSVDNLGEKAGKTGKDLSGLGGKSSEASQDIDSLGQSASDTSNSIEDLGGTAEDTVDDVENLGEAAEDAAGDIEELGDASLTAAEKIERLQEQIKALEEDAEGSSEKIADLQDKLDNLKKSGSKTGKSLGSNFDQMARSVRGLANEVMGLMALNKVASASSGKGIGGTVAAGVTEQASLGRQAHNLNISPTKLAGWELTAEKFGGSQQEAQQVLQRIQDMITSNKIDAGQLSPLLTRYVNLHNPDGSMKSADRILFEMLKVLHEKANDPLAPNDINYAVRKGLGGDTGIVEMARLGPERLQRELEAAEARSHVTAQGTEEVTRFSQALAEARQQVAGFGTGLLEQLSKHLGPFLEDLNKNHPGLVGAGGTALAVGAPLAGMAVLRKWLPGARAAGAGASAGAGAAEIAGGGALTGAAVAGIATAGLFLPGNFFEDKIESDDELIKTIGDIDDDGTPITRHVSRPNDTSWNSIPLQRRKDIIAQLDKYAAQGLDVEQQIRTLPTIAEQQAVTDHYRRILWSKTGGQSELENQREFDRQLKAATQPKPLEAPATTPPTPQANTTTTIAPHSFEEMQQRIVYQESRGQDYWRSGKKKGQPVVSAAGARYSRQVMPATAHDPGFGIPAARDESPEEYNRVGDALMKALYSYYNGDTDKAMAAYHSGMGRVNKLVANAGRNGTDWRQGLGPKGRAYIGFDPQQVPQHLLSMNDPANYPGVQQAMIRNDNRRITNTTHIDTLQVTTAGGSPEAMARGAQSALQRHPLALNGSDYA</sequence>
<dbReference type="OrthoDB" id="9815002at2"/>
<dbReference type="InterPro" id="IPR008258">
    <property type="entry name" value="Transglycosylase_SLT_dom_1"/>
</dbReference>
<dbReference type="Gene3D" id="1.10.287.950">
    <property type="entry name" value="Methyl-accepting chemotaxis protein"/>
    <property type="match status" value="1"/>
</dbReference>
<name>A0A348HFQ0_9GAMM</name>
<feature type="domain" description="Transglycosylase SLT" evidence="3">
    <location>
        <begin position="620"/>
        <end position="720"/>
    </location>
</feature>
<feature type="compositionally biased region" description="Low complexity" evidence="2">
    <location>
        <begin position="602"/>
        <end position="611"/>
    </location>
</feature>
<dbReference type="STRING" id="1123510.GCA_000620025_00880"/>
<evidence type="ECO:0000313" key="4">
    <source>
        <dbReference type="EMBL" id="BBG30452.1"/>
    </source>
</evidence>
<protein>
    <submittedName>
        <fullName evidence="4">Soluble lytic mureintransglycosylase</fullName>
    </submittedName>
</protein>
<accession>A0A348HFQ0</accession>
<organism evidence="4 5">
    <name type="scientific">Zymobacter palmae</name>
    <dbReference type="NCBI Taxonomy" id="33074"/>
    <lineage>
        <taxon>Bacteria</taxon>
        <taxon>Pseudomonadati</taxon>
        <taxon>Pseudomonadota</taxon>
        <taxon>Gammaproteobacteria</taxon>
        <taxon>Oceanospirillales</taxon>
        <taxon>Halomonadaceae</taxon>
        <taxon>Zymobacter group</taxon>
        <taxon>Zymobacter</taxon>
    </lineage>
</organism>
<feature type="region of interest" description="Disordered" evidence="2">
    <location>
        <begin position="787"/>
        <end position="813"/>
    </location>
</feature>
<dbReference type="InterPro" id="IPR023346">
    <property type="entry name" value="Lysozyme-like_dom_sf"/>
</dbReference>
<dbReference type="SUPFAM" id="SSF53955">
    <property type="entry name" value="Lysozyme-like"/>
    <property type="match status" value="1"/>
</dbReference>
<feature type="compositionally biased region" description="Polar residues" evidence="2">
    <location>
        <begin position="70"/>
        <end position="89"/>
    </location>
</feature>
<keyword evidence="1" id="KW-0175">Coiled coil</keyword>
<keyword evidence="5" id="KW-1185">Reference proteome</keyword>
<proteinExistence type="predicted"/>
<evidence type="ECO:0000256" key="2">
    <source>
        <dbReference type="SAM" id="MobiDB-lite"/>
    </source>
</evidence>
<dbReference type="KEGG" id="zpl:ZBT109_1697"/>